<feature type="domain" description="VWFA" evidence="11">
    <location>
        <begin position="355"/>
        <end position="547"/>
    </location>
</feature>
<dbReference type="InterPro" id="IPR051266">
    <property type="entry name" value="CLCR"/>
</dbReference>
<evidence type="ECO:0000256" key="4">
    <source>
        <dbReference type="ARBA" id="ARBA00022723"/>
    </source>
</evidence>
<organism evidence="12 13">
    <name type="scientific">Coptis chinensis</name>
    <dbReference type="NCBI Taxonomy" id="261450"/>
    <lineage>
        <taxon>Eukaryota</taxon>
        <taxon>Viridiplantae</taxon>
        <taxon>Streptophyta</taxon>
        <taxon>Embryophyta</taxon>
        <taxon>Tracheophyta</taxon>
        <taxon>Spermatophyta</taxon>
        <taxon>Magnoliopsida</taxon>
        <taxon>Ranunculales</taxon>
        <taxon>Ranunculaceae</taxon>
        <taxon>Coptidoideae</taxon>
        <taxon>Coptis</taxon>
    </lineage>
</organism>
<name>A0A835I1X6_9MAGN</name>
<evidence type="ECO:0000313" key="13">
    <source>
        <dbReference type="Proteomes" id="UP000631114"/>
    </source>
</evidence>
<feature type="region of interest" description="Disordered" evidence="9">
    <location>
        <begin position="1"/>
        <end position="70"/>
    </location>
</feature>
<feature type="compositionally biased region" description="Basic and acidic residues" evidence="9">
    <location>
        <begin position="462"/>
        <end position="472"/>
    </location>
</feature>
<dbReference type="InterPro" id="IPR036465">
    <property type="entry name" value="vWFA_dom_sf"/>
</dbReference>
<evidence type="ECO:0000256" key="3">
    <source>
        <dbReference type="ARBA" id="ARBA00022679"/>
    </source>
</evidence>
<dbReference type="InterPro" id="IPR057427">
    <property type="entry name" value="WAV3_C"/>
</dbReference>
<evidence type="ECO:0000256" key="8">
    <source>
        <dbReference type="PROSITE-ProRule" id="PRU00175"/>
    </source>
</evidence>
<dbReference type="SUPFAM" id="SSF57850">
    <property type="entry name" value="RING/U-box"/>
    <property type="match status" value="1"/>
</dbReference>
<dbReference type="AlphaFoldDB" id="A0A835I1X6"/>
<keyword evidence="6" id="KW-0833">Ubl conjugation pathway</keyword>
<keyword evidence="3" id="KW-0808">Transferase</keyword>
<dbReference type="PROSITE" id="PS50089">
    <property type="entry name" value="ZF_RING_2"/>
    <property type="match status" value="1"/>
</dbReference>
<dbReference type="Gene3D" id="3.30.40.10">
    <property type="entry name" value="Zinc/RING finger domain, C3HC4 (zinc finger)"/>
    <property type="match status" value="1"/>
</dbReference>
<evidence type="ECO:0000256" key="2">
    <source>
        <dbReference type="ARBA" id="ARBA00012483"/>
    </source>
</evidence>
<feature type="compositionally biased region" description="Polar residues" evidence="9">
    <location>
        <begin position="475"/>
        <end position="485"/>
    </location>
</feature>
<dbReference type="InterPro" id="IPR013083">
    <property type="entry name" value="Znf_RING/FYVE/PHD"/>
</dbReference>
<feature type="region of interest" description="Disordered" evidence="9">
    <location>
        <begin position="453"/>
        <end position="487"/>
    </location>
</feature>
<evidence type="ECO:0000259" key="10">
    <source>
        <dbReference type="PROSITE" id="PS50089"/>
    </source>
</evidence>
<dbReference type="FunFam" id="3.40.50.410:FF:000129">
    <property type="entry name" value="Probable E3 ubiquitin-protein ligase EDA40"/>
    <property type="match status" value="1"/>
</dbReference>
<keyword evidence="5 8" id="KW-0863">Zinc-finger</keyword>
<dbReference type="GO" id="GO:0008270">
    <property type="term" value="F:zinc ion binding"/>
    <property type="evidence" value="ECO:0007669"/>
    <property type="project" value="UniProtKB-KW"/>
</dbReference>
<evidence type="ECO:0000256" key="9">
    <source>
        <dbReference type="SAM" id="MobiDB-lite"/>
    </source>
</evidence>
<dbReference type="CDD" id="cd23114">
    <property type="entry name" value="RING-H2_WAVH2"/>
    <property type="match status" value="1"/>
</dbReference>
<keyword evidence="13" id="KW-1185">Reference proteome</keyword>
<evidence type="ECO:0000259" key="11">
    <source>
        <dbReference type="PROSITE" id="PS50234"/>
    </source>
</evidence>
<evidence type="ECO:0000256" key="1">
    <source>
        <dbReference type="ARBA" id="ARBA00000900"/>
    </source>
</evidence>
<dbReference type="GO" id="GO:0061630">
    <property type="term" value="F:ubiquitin protein ligase activity"/>
    <property type="evidence" value="ECO:0007669"/>
    <property type="project" value="UniProtKB-EC"/>
</dbReference>
<dbReference type="SUPFAM" id="SSF53300">
    <property type="entry name" value="vWA-like"/>
    <property type="match status" value="1"/>
</dbReference>
<keyword evidence="7" id="KW-0862">Zinc</keyword>
<evidence type="ECO:0000256" key="6">
    <source>
        <dbReference type="ARBA" id="ARBA00022786"/>
    </source>
</evidence>
<dbReference type="EC" id="2.3.2.27" evidence="2"/>
<feature type="region of interest" description="Disordered" evidence="9">
    <location>
        <begin position="197"/>
        <end position="271"/>
    </location>
</feature>
<dbReference type="PROSITE" id="PS50234">
    <property type="entry name" value="VWFA"/>
    <property type="match status" value="1"/>
</dbReference>
<dbReference type="Pfam" id="PF17123">
    <property type="entry name" value="zf-RING_11"/>
    <property type="match status" value="1"/>
</dbReference>
<dbReference type="PANTHER" id="PTHR10579:SF55">
    <property type="entry name" value="E3 UBIQUITIN-PROTEIN LIGASE WAV3"/>
    <property type="match status" value="1"/>
</dbReference>
<feature type="domain" description="RING-type" evidence="10">
    <location>
        <begin position="138"/>
        <end position="183"/>
    </location>
</feature>
<dbReference type="SMART" id="SM00184">
    <property type="entry name" value="RING"/>
    <property type="match status" value="1"/>
</dbReference>
<feature type="compositionally biased region" description="Low complexity" evidence="9">
    <location>
        <begin position="17"/>
        <end position="46"/>
    </location>
</feature>
<reference evidence="12 13" key="1">
    <citation type="submission" date="2020-10" db="EMBL/GenBank/DDBJ databases">
        <title>The Coptis chinensis genome and diversification of protoberbering-type alkaloids.</title>
        <authorList>
            <person name="Wang B."/>
            <person name="Shu S."/>
            <person name="Song C."/>
            <person name="Liu Y."/>
        </authorList>
    </citation>
    <scope>NUCLEOTIDE SEQUENCE [LARGE SCALE GENOMIC DNA]</scope>
    <source>
        <strain evidence="12">HL-2020</strain>
        <tissue evidence="12">Leaf</tissue>
    </source>
</reference>
<evidence type="ECO:0000256" key="7">
    <source>
        <dbReference type="ARBA" id="ARBA00022833"/>
    </source>
</evidence>
<evidence type="ECO:0000256" key="5">
    <source>
        <dbReference type="ARBA" id="ARBA00022771"/>
    </source>
</evidence>
<gene>
    <name evidence="12" type="ORF">IFM89_010014</name>
</gene>
<protein>
    <recommendedName>
        <fullName evidence="2">RING-type E3 ubiquitin transferase</fullName>
        <ecNumber evidence="2">2.3.2.27</ecNumber>
    </recommendedName>
</protein>
<accession>A0A835I1X6</accession>
<dbReference type="Gene3D" id="3.40.50.410">
    <property type="entry name" value="von Willebrand factor, type A domain"/>
    <property type="match status" value="1"/>
</dbReference>
<dbReference type="CDD" id="cd01466">
    <property type="entry name" value="vWA_C3HC4_type"/>
    <property type="match status" value="1"/>
</dbReference>
<feature type="compositionally biased region" description="Acidic residues" evidence="9">
    <location>
        <begin position="258"/>
        <end position="271"/>
    </location>
</feature>
<dbReference type="Pfam" id="PF13519">
    <property type="entry name" value="VWA_2"/>
    <property type="match status" value="1"/>
</dbReference>
<dbReference type="OrthoDB" id="687730at2759"/>
<dbReference type="InterPro" id="IPR002035">
    <property type="entry name" value="VWF_A"/>
</dbReference>
<comment type="caution">
    <text evidence="12">The sequence shown here is derived from an EMBL/GenBank/DDBJ whole genome shotgun (WGS) entry which is preliminary data.</text>
</comment>
<evidence type="ECO:0000313" key="12">
    <source>
        <dbReference type="EMBL" id="KAF9608582.1"/>
    </source>
</evidence>
<comment type="catalytic activity">
    <reaction evidence="1">
        <text>S-ubiquitinyl-[E2 ubiquitin-conjugating enzyme]-L-cysteine + [acceptor protein]-L-lysine = [E2 ubiquitin-conjugating enzyme]-L-cysteine + N(6)-ubiquitinyl-[acceptor protein]-L-lysine.</text>
        <dbReference type="EC" id="2.3.2.27"/>
    </reaction>
</comment>
<proteinExistence type="predicted"/>
<feature type="compositionally biased region" description="Polar residues" evidence="9">
    <location>
        <begin position="54"/>
        <end position="70"/>
    </location>
</feature>
<dbReference type="InterPro" id="IPR001841">
    <property type="entry name" value="Znf_RING"/>
</dbReference>
<dbReference type="PANTHER" id="PTHR10579">
    <property type="entry name" value="CALCIUM-ACTIVATED CHLORIDE CHANNEL REGULATOR"/>
    <property type="match status" value="1"/>
</dbReference>
<dbReference type="SMART" id="SM00327">
    <property type="entry name" value="VWA"/>
    <property type="match status" value="1"/>
</dbReference>
<dbReference type="EMBL" id="JADFTS010000004">
    <property type="protein sequence ID" value="KAF9608582.1"/>
    <property type="molecule type" value="Genomic_DNA"/>
</dbReference>
<sequence length="769" mass="85144">MGGTGWRRAFCTSIPRDSSSSDHQTSFSDKQSPNPSTPSTPRSSSRLKFGFLSGGSNPSTPRFQSSQDISSPNLRCRTTAQQVPTPAQVQNSPKLQCYTTTPSLNTSRLFQNLNPSSPKSPSRFSLFKTSLRLSRTSCGICVQNVKTGQGTAIFTAECSHAFHFPCIAAHVRKHGNLICPVCHANWKEVPLLAIHKNQQQQPPPLPPPQQETKKEMIQSYPTSPSLTNVKIKSTSSDQKRLYDDDEPLLSPRFNPIPEVDEDEEDNEDDEEEIEEFQGFFTNPNTCPQQDNKDSRSWRNVDVKLLPVAAVVSVGRNHETYAVALKIKAPPPPPSRNLNGPAAAKLLDSSRRAPIDLVTVLDVSGSMTGPKLQMLKRAMRLVISSLSSADRLSIIAFSSTPKRLLALRRMTSHGQRSARRIIDRLVCGQGTSVGDALRKATKVLEDRRERNPVASIMLLSDGQDERSSRESTTRRQQNVPSSNGDVSGTRFAHLEIPVHSFGFGENSGISHEPSEDAFAKCVGGLLSVVVQDLRLSLGFSSGSTPAEITAVYSCNGRPAFLGSGSVRLGDLYAEEERELLVELKVPMVPVGAHHVMSVKCCYKDPVTQELIQCKEQALLVPRPHAVRSSDPKIERLRSLFVTNRAIAEARRCVDHNDFTSAHRMLTSTRALLKQANSSSIDEYLSGIDAELKELNYRRQQQQYLHHGTPQQIVIQRRRTNEREPTYLDENGEPLTPTSAWRAAEQLAKVAIMRKSMNKVGDLHGFENARF</sequence>
<dbReference type="Pfam" id="PF25243">
    <property type="entry name" value="WAV3_C"/>
    <property type="match status" value="1"/>
</dbReference>
<feature type="compositionally biased region" description="Polar residues" evidence="9">
    <location>
        <begin position="219"/>
        <end position="236"/>
    </location>
</feature>
<keyword evidence="4" id="KW-0479">Metal-binding</keyword>
<dbReference type="Proteomes" id="UP000631114">
    <property type="component" value="Unassembled WGS sequence"/>
</dbReference>